<feature type="transmembrane region" description="Helical" evidence="1">
    <location>
        <begin position="123"/>
        <end position="143"/>
    </location>
</feature>
<keyword evidence="1" id="KW-0472">Membrane</keyword>
<feature type="transmembrane region" description="Helical" evidence="1">
    <location>
        <begin position="47"/>
        <end position="67"/>
    </location>
</feature>
<dbReference type="AlphaFoldDB" id="A0A1G6VLQ8"/>
<name>A0A1G6VLQ8_9BACT</name>
<protein>
    <submittedName>
        <fullName evidence="2">Uncharacterized protein</fullName>
    </submittedName>
</protein>
<organism evidence="2 3">
    <name type="scientific">Algoriphagus faecimaris</name>
    <dbReference type="NCBI Taxonomy" id="686796"/>
    <lineage>
        <taxon>Bacteria</taxon>
        <taxon>Pseudomonadati</taxon>
        <taxon>Bacteroidota</taxon>
        <taxon>Cytophagia</taxon>
        <taxon>Cytophagales</taxon>
        <taxon>Cyclobacteriaceae</taxon>
        <taxon>Algoriphagus</taxon>
    </lineage>
</organism>
<evidence type="ECO:0000256" key="1">
    <source>
        <dbReference type="SAM" id="Phobius"/>
    </source>
</evidence>
<proteinExistence type="predicted"/>
<reference evidence="3" key="1">
    <citation type="submission" date="2016-10" db="EMBL/GenBank/DDBJ databases">
        <authorList>
            <person name="Varghese N."/>
            <person name="Submissions S."/>
        </authorList>
    </citation>
    <scope>NUCLEOTIDE SEQUENCE [LARGE SCALE GENOMIC DNA]</scope>
    <source>
        <strain evidence="3">DSM 23095</strain>
    </source>
</reference>
<keyword evidence="1" id="KW-0812">Transmembrane</keyword>
<accession>A0A1G6VLQ8</accession>
<gene>
    <name evidence="2" type="ORF">SAMN04488104_103628</name>
</gene>
<keyword evidence="1" id="KW-1133">Transmembrane helix</keyword>
<sequence length="199" mass="23908">MDEFDALKNSWQEQKLAKLSDKDMELLKEKAINTAAKWRKKQLWTNLGMTLSFSFVFAVILWVWTSFPGQALGFYLGMSIMAILLLVFLGIQWYSFQPDWQHLDKNPKTQILRRKRKLHMNKWIFTMGLPIYMLVLLLAFYMYYYGLFQGASWEYWLLSYGLTTLYFVVMAWFAKTKVKQQLQKIEELEAYLQKWEEMI</sequence>
<feature type="transmembrane region" description="Helical" evidence="1">
    <location>
        <begin position="73"/>
        <end position="96"/>
    </location>
</feature>
<dbReference type="STRING" id="686796.SAMN04488104_103628"/>
<dbReference type="EMBL" id="FNAC01000036">
    <property type="protein sequence ID" value="SDD54488.1"/>
    <property type="molecule type" value="Genomic_DNA"/>
</dbReference>
<dbReference type="Proteomes" id="UP000199060">
    <property type="component" value="Unassembled WGS sequence"/>
</dbReference>
<evidence type="ECO:0000313" key="3">
    <source>
        <dbReference type="Proteomes" id="UP000199060"/>
    </source>
</evidence>
<keyword evidence="3" id="KW-1185">Reference proteome</keyword>
<evidence type="ECO:0000313" key="2">
    <source>
        <dbReference type="EMBL" id="SDD54488.1"/>
    </source>
</evidence>
<dbReference type="RefSeq" id="WP_087940596.1">
    <property type="nucleotide sequence ID" value="NZ_FNAC01000036.1"/>
</dbReference>
<feature type="transmembrane region" description="Helical" evidence="1">
    <location>
        <begin position="155"/>
        <end position="174"/>
    </location>
</feature>